<dbReference type="Gene3D" id="3.30.360.10">
    <property type="entry name" value="Dihydrodipicolinate Reductase, domain 2"/>
    <property type="match status" value="1"/>
</dbReference>
<keyword evidence="4" id="KW-1185">Reference proteome</keyword>
<evidence type="ECO:0000313" key="4">
    <source>
        <dbReference type="Proteomes" id="UP001600894"/>
    </source>
</evidence>
<dbReference type="InterPro" id="IPR055170">
    <property type="entry name" value="GFO_IDH_MocA-like_dom"/>
</dbReference>
<dbReference type="InterPro" id="IPR052515">
    <property type="entry name" value="Gfo/Idh/MocA_Oxidoreductase"/>
</dbReference>
<dbReference type="Pfam" id="PF01408">
    <property type="entry name" value="GFO_IDH_MocA"/>
    <property type="match status" value="1"/>
</dbReference>
<evidence type="ECO:0000259" key="1">
    <source>
        <dbReference type="Pfam" id="PF01408"/>
    </source>
</evidence>
<reference evidence="3 4" key="1">
    <citation type="submission" date="2024-04" db="EMBL/GenBank/DDBJ databases">
        <title>Defined microbial consortia suppress multidrug-resistant proinflammatory Enterobacteriaceae via ecological control.</title>
        <authorList>
            <person name="Furuichi M."/>
            <person name="Kawaguchi T."/>
            <person name="Pust M."/>
            <person name="Yasuma K."/>
            <person name="Plichta D."/>
            <person name="Hasegawa N."/>
            <person name="Ohya T."/>
            <person name="Bhattarai S."/>
            <person name="Sasajima S."/>
            <person name="Aoto Y."/>
            <person name="Tuganbaev T."/>
            <person name="Yaginuma M."/>
            <person name="Ueda M."/>
            <person name="Okahashi N."/>
            <person name="Amafuji K."/>
            <person name="Kiridooshi Y."/>
            <person name="Sugita K."/>
            <person name="Strazar M."/>
            <person name="Skelly A."/>
            <person name="Suda W."/>
            <person name="Hattori M."/>
            <person name="Nakamoto N."/>
            <person name="Caballero S."/>
            <person name="Norman J."/>
            <person name="Olle B."/>
            <person name="Tanoue T."/>
            <person name="Arita M."/>
            <person name="Bucci V."/>
            <person name="Atarashi K."/>
            <person name="Xavier R."/>
            <person name="Honda K."/>
        </authorList>
    </citation>
    <scope>NUCLEOTIDE SEQUENCE [LARGE SCALE GENOMIC DNA]</scope>
    <source>
        <strain evidence="4">f13</strain>
    </source>
</reference>
<protein>
    <submittedName>
        <fullName evidence="3">Gfo/Idh/MocA family oxidoreductase</fullName>
    </submittedName>
</protein>
<dbReference type="InterPro" id="IPR036291">
    <property type="entry name" value="NAD(P)-bd_dom_sf"/>
</dbReference>
<accession>A0ABQ0B2Q9</accession>
<feature type="domain" description="GFO/IDH/MocA-like oxidoreductase" evidence="2">
    <location>
        <begin position="129"/>
        <end position="251"/>
    </location>
</feature>
<comment type="caution">
    <text evidence="3">The sequence shown here is derived from an EMBL/GenBank/DDBJ whole genome shotgun (WGS) entry which is preliminary data.</text>
</comment>
<gene>
    <name evidence="3" type="ORF">F130042H8_35760</name>
</gene>
<evidence type="ECO:0000259" key="2">
    <source>
        <dbReference type="Pfam" id="PF22725"/>
    </source>
</evidence>
<evidence type="ECO:0000313" key="3">
    <source>
        <dbReference type="EMBL" id="GAA6270516.1"/>
    </source>
</evidence>
<proteinExistence type="predicted"/>
<dbReference type="SUPFAM" id="SSF51735">
    <property type="entry name" value="NAD(P)-binding Rossmann-fold domains"/>
    <property type="match status" value="1"/>
</dbReference>
<dbReference type="InterPro" id="IPR000683">
    <property type="entry name" value="Gfo/Idh/MocA-like_OxRdtase_N"/>
</dbReference>
<dbReference type="Proteomes" id="UP001600894">
    <property type="component" value="Unassembled WGS sequence"/>
</dbReference>
<dbReference type="EMBL" id="BAABXL010000001">
    <property type="protein sequence ID" value="GAA6270516.1"/>
    <property type="molecule type" value="Genomic_DNA"/>
</dbReference>
<dbReference type="Pfam" id="PF22725">
    <property type="entry name" value="GFO_IDH_MocA_C3"/>
    <property type="match status" value="1"/>
</dbReference>
<dbReference type="SUPFAM" id="SSF55347">
    <property type="entry name" value="Glyceraldehyde-3-phosphate dehydrogenase-like, C-terminal domain"/>
    <property type="match status" value="1"/>
</dbReference>
<dbReference type="PANTHER" id="PTHR43249:SF1">
    <property type="entry name" value="D-GLUCOSIDE 3-DEHYDROGENASE"/>
    <property type="match status" value="1"/>
</dbReference>
<organism evidence="3 4">
    <name type="scientific">Enterocloster alcoholdehydrogenati</name>
    <dbReference type="NCBI Taxonomy" id="2547410"/>
    <lineage>
        <taxon>Bacteria</taxon>
        <taxon>Bacillati</taxon>
        <taxon>Bacillota</taxon>
        <taxon>Clostridia</taxon>
        <taxon>Lachnospirales</taxon>
        <taxon>Lachnospiraceae</taxon>
        <taxon>Enterocloster</taxon>
    </lineage>
</organism>
<dbReference type="PANTHER" id="PTHR43249">
    <property type="entry name" value="UDP-N-ACETYL-2-AMINO-2-DEOXY-D-GLUCURONATE OXIDASE"/>
    <property type="match status" value="1"/>
</dbReference>
<sequence length="333" mass="37466">MKRAAIIGMGDIYPIHMAAIQADPQIILCAVCDSDEAKEAQAPQGVPFYRDYKEMIRAEKPDCVHICLPHYLHYPVAKEAAGMGVHVFCEKPMAVSTAEAEAFSRLEMDYPKLQIGICLQNRRNETVELLKTFIDSKEYGSVTGIRGNVPWYRPKEYYDCKPWRGRWETAGSGCMMNQAIHTLDLLSYLGGKIRGVRATVSQILDYGIEVEDTVSASLDYENGARGLFMATNANFKNEPVQIVVQMEKGEFRIYDNILYQVMEDGTVKKLAEDRKMPGTKFYYGASHQKLISEFYHSLETGERSYVSAKDGEMSIRLICGILRAGETGAYISL</sequence>
<dbReference type="RefSeq" id="WP_176255289.1">
    <property type="nucleotide sequence ID" value="NZ_BAABXL010000001.1"/>
</dbReference>
<name>A0ABQ0B2Q9_9FIRM</name>
<feature type="domain" description="Gfo/Idh/MocA-like oxidoreductase N-terminal" evidence="1">
    <location>
        <begin position="3"/>
        <end position="107"/>
    </location>
</feature>
<dbReference type="Gene3D" id="3.40.50.720">
    <property type="entry name" value="NAD(P)-binding Rossmann-like Domain"/>
    <property type="match status" value="1"/>
</dbReference>